<sequence>MKKLLFVLFLSFACTTIYAQVTSYSTDIYADGNSYGFSVVPVSGAVSYEWHVQGSGGSNIYYVSGADHLIDVIFFAPGYYDVTCIVTMEDDSQVEHWCGVGVKEEE</sequence>
<proteinExistence type="predicted"/>
<keyword evidence="1" id="KW-0732">Signal</keyword>
<dbReference type="OrthoDB" id="1652165at2"/>
<dbReference type="RefSeq" id="WP_084240071.1">
    <property type="nucleotide sequence ID" value="NZ_FWXT01000002.1"/>
</dbReference>
<evidence type="ECO:0000313" key="2">
    <source>
        <dbReference type="EMBL" id="SMC89121.1"/>
    </source>
</evidence>
<keyword evidence="3" id="KW-1185">Reference proteome</keyword>
<feature type="chain" id="PRO_5013071571" description="PKD domain-containing protein" evidence="1">
    <location>
        <begin position="20"/>
        <end position="106"/>
    </location>
</feature>
<name>A0A1W2CV80_9SPHI</name>
<feature type="signal peptide" evidence="1">
    <location>
        <begin position="1"/>
        <end position="19"/>
    </location>
</feature>
<dbReference type="Proteomes" id="UP000192756">
    <property type="component" value="Unassembled WGS sequence"/>
</dbReference>
<organism evidence="2 3">
    <name type="scientific">Pedobacter africanus</name>
    <dbReference type="NCBI Taxonomy" id="151894"/>
    <lineage>
        <taxon>Bacteria</taxon>
        <taxon>Pseudomonadati</taxon>
        <taxon>Bacteroidota</taxon>
        <taxon>Sphingobacteriia</taxon>
        <taxon>Sphingobacteriales</taxon>
        <taxon>Sphingobacteriaceae</taxon>
        <taxon>Pedobacter</taxon>
    </lineage>
</organism>
<protein>
    <recommendedName>
        <fullName evidence="4">PKD domain-containing protein</fullName>
    </recommendedName>
</protein>
<evidence type="ECO:0000256" key="1">
    <source>
        <dbReference type="SAM" id="SignalP"/>
    </source>
</evidence>
<dbReference type="AlphaFoldDB" id="A0A1W2CV80"/>
<accession>A0A1W2CV80</accession>
<reference evidence="3" key="1">
    <citation type="submission" date="2017-04" db="EMBL/GenBank/DDBJ databases">
        <authorList>
            <person name="Varghese N."/>
            <person name="Submissions S."/>
        </authorList>
    </citation>
    <scope>NUCLEOTIDE SEQUENCE [LARGE SCALE GENOMIC DNA]</scope>
    <source>
        <strain evidence="3">DSM 12126</strain>
    </source>
</reference>
<gene>
    <name evidence="2" type="ORF">SAMN04488524_3282</name>
</gene>
<dbReference type="EMBL" id="FWXT01000002">
    <property type="protein sequence ID" value="SMC89121.1"/>
    <property type="molecule type" value="Genomic_DNA"/>
</dbReference>
<evidence type="ECO:0008006" key="4">
    <source>
        <dbReference type="Google" id="ProtNLM"/>
    </source>
</evidence>
<evidence type="ECO:0000313" key="3">
    <source>
        <dbReference type="Proteomes" id="UP000192756"/>
    </source>
</evidence>